<keyword evidence="1" id="KW-0863">Zinc-finger</keyword>
<proteinExistence type="predicted"/>
<keyword evidence="1" id="KW-0862">Zinc</keyword>
<dbReference type="EMBL" id="LAYC01000001">
    <property type="protein sequence ID" value="KYK60165.1"/>
    <property type="molecule type" value="Genomic_DNA"/>
</dbReference>
<evidence type="ECO:0000256" key="2">
    <source>
        <dbReference type="SAM" id="MobiDB-lite"/>
    </source>
</evidence>
<dbReference type="STRING" id="98403.A0A151GST3"/>
<dbReference type="InterPro" id="IPR013087">
    <property type="entry name" value="Znf_C2H2_type"/>
</dbReference>
<dbReference type="PROSITE" id="PS50157">
    <property type="entry name" value="ZINC_FINGER_C2H2_2"/>
    <property type="match status" value="1"/>
</dbReference>
<dbReference type="RefSeq" id="XP_040659517.1">
    <property type="nucleotide sequence ID" value="XM_040798634.1"/>
</dbReference>
<feature type="compositionally biased region" description="Acidic residues" evidence="2">
    <location>
        <begin position="235"/>
        <end position="244"/>
    </location>
</feature>
<dbReference type="AlphaFoldDB" id="A0A151GST3"/>
<feature type="compositionally biased region" description="Low complexity" evidence="2">
    <location>
        <begin position="150"/>
        <end position="161"/>
    </location>
</feature>
<reference evidence="4 5" key="1">
    <citation type="journal article" date="2016" name="Sci. Rep.">
        <title>Insights into Adaptations to a Near-Obligate Nematode Endoparasitic Lifestyle from the Finished Genome of Drechmeria coniospora.</title>
        <authorList>
            <person name="Zhang L."/>
            <person name="Zhou Z."/>
            <person name="Guo Q."/>
            <person name="Fokkens L."/>
            <person name="Miskei M."/>
            <person name="Pocsi I."/>
            <person name="Zhang W."/>
            <person name="Chen M."/>
            <person name="Wang L."/>
            <person name="Sun Y."/>
            <person name="Donzelli B.G."/>
            <person name="Gibson D.M."/>
            <person name="Nelson D.R."/>
            <person name="Luo J.G."/>
            <person name="Rep M."/>
            <person name="Liu H."/>
            <person name="Yang S."/>
            <person name="Wang J."/>
            <person name="Krasnoff S.B."/>
            <person name="Xu Y."/>
            <person name="Molnar I."/>
            <person name="Lin M."/>
        </authorList>
    </citation>
    <scope>NUCLEOTIDE SEQUENCE [LARGE SCALE GENOMIC DNA]</scope>
    <source>
        <strain evidence="4 5">ARSEF 6962</strain>
    </source>
</reference>
<dbReference type="GeneID" id="63713943"/>
<dbReference type="PROSITE" id="PS00028">
    <property type="entry name" value="ZINC_FINGER_C2H2_1"/>
    <property type="match status" value="1"/>
</dbReference>
<feature type="region of interest" description="Disordered" evidence="2">
    <location>
        <begin position="204"/>
        <end position="270"/>
    </location>
</feature>
<protein>
    <submittedName>
        <fullName evidence="4">Zinc finger domain-containing protein</fullName>
    </submittedName>
</protein>
<dbReference type="Proteomes" id="UP000076580">
    <property type="component" value="Chromosome 01"/>
</dbReference>
<sequence>MRQRYRTPYHYLLTPQPALCGRTPTCYRRTPTHPPSSAVASHTHSPSIPNPASSHNPDNAINIDDDAQSLRIPDILATASRRSRGLAAAGTPSPDSDDLATVVLPLPKSLPMASSKEMLPASRPPPHQRPSLSNSSPSGGLAGRQTHARTNSNSLLTSSLNVNHRVSRRKSVTNPAHNVAALTAAIASGEQSVAMPIANGSRRNTFSKSRVGSLPSPPASLPSQKMLPDAKDSAIDDELPEGSGDEGPAKYQKARMRRASDGQPLAKDSAKKMNRVEVRCEKCGKGYKHSSCLTKHLWEHTPEWSYTSKLLISKHQQVQLLEAASVLVAMNGKESEATPPDSAKDSASELDSASPAASPYSEQAERQSSTDTTPPPMAEAFSFGALSYRDRFNNVGADFPRSHQSPSLKPSLLSGGISSPAFGHFRQPSHERRPPSSGANRTGQEDRDLAAAVELLSCSFGSNNGSYATMTLAADAPPVPPVPAQYRGQDLSLSSTAFINSFPSRQPESFTRGELRRGSEDVKMEDSGDDDDFDLRSRARSDEDDDGVFGRMEE</sequence>
<gene>
    <name evidence="4" type="ORF">DCS_01300</name>
</gene>
<evidence type="ECO:0000313" key="5">
    <source>
        <dbReference type="Proteomes" id="UP000076580"/>
    </source>
</evidence>
<feature type="compositionally biased region" description="Basic and acidic residues" evidence="2">
    <location>
        <begin position="511"/>
        <end position="526"/>
    </location>
</feature>
<accession>A0A151GST3</accession>
<feature type="compositionally biased region" description="Polar residues" evidence="2">
    <location>
        <begin position="38"/>
        <end position="57"/>
    </location>
</feature>
<evidence type="ECO:0000256" key="1">
    <source>
        <dbReference type="PROSITE-ProRule" id="PRU00042"/>
    </source>
</evidence>
<feature type="region of interest" description="Disordered" evidence="2">
    <location>
        <begin position="397"/>
        <end position="448"/>
    </location>
</feature>
<feature type="compositionally biased region" description="Low complexity" evidence="2">
    <location>
        <begin position="405"/>
        <end position="420"/>
    </location>
</feature>
<dbReference type="InParanoid" id="A0A151GST3"/>
<comment type="caution">
    <text evidence="4">The sequence shown here is derived from an EMBL/GenBank/DDBJ whole genome shotgun (WGS) entry which is preliminary data.</text>
</comment>
<feature type="region of interest" description="Disordered" evidence="2">
    <location>
        <begin position="114"/>
        <end position="162"/>
    </location>
</feature>
<evidence type="ECO:0000313" key="4">
    <source>
        <dbReference type="EMBL" id="KYK60165.1"/>
    </source>
</evidence>
<feature type="compositionally biased region" description="Low complexity" evidence="2">
    <location>
        <begin position="130"/>
        <end position="139"/>
    </location>
</feature>
<feature type="region of interest" description="Disordered" evidence="2">
    <location>
        <begin position="501"/>
        <end position="554"/>
    </location>
</feature>
<feature type="domain" description="C2H2-type" evidence="3">
    <location>
        <begin position="278"/>
        <end position="305"/>
    </location>
</feature>
<keyword evidence="1" id="KW-0479">Metal-binding</keyword>
<name>A0A151GST3_DRECN</name>
<keyword evidence="5" id="KW-1185">Reference proteome</keyword>
<feature type="region of interest" description="Disordered" evidence="2">
    <location>
        <begin position="24"/>
        <end position="66"/>
    </location>
</feature>
<dbReference type="GO" id="GO:0008270">
    <property type="term" value="F:zinc ion binding"/>
    <property type="evidence" value="ECO:0007669"/>
    <property type="project" value="UniProtKB-KW"/>
</dbReference>
<organism evidence="4 5">
    <name type="scientific">Drechmeria coniospora</name>
    <name type="common">Nematophagous fungus</name>
    <name type="synonym">Meria coniospora</name>
    <dbReference type="NCBI Taxonomy" id="98403"/>
    <lineage>
        <taxon>Eukaryota</taxon>
        <taxon>Fungi</taxon>
        <taxon>Dikarya</taxon>
        <taxon>Ascomycota</taxon>
        <taxon>Pezizomycotina</taxon>
        <taxon>Sordariomycetes</taxon>
        <taxon>Hypocreomycetidae</taxon>
        <taxon>Hypocreales</taxon>
        <taxon>Ophiocordycipitaceae</taxon>
        <taxon>Drechmeria</taxon>
    </lineage>
</organism>
<feature type="region of interest" description="Disordered" evidence="2">
    <location>
        <begin position="333"/>
        <end position="379"/>
    </location>
</feature>
<evidence type="ECO:0000259" key="3">
    <source>
        <dbReference type="PROSITE" id="PS50157"/>
    </source>
</evidence>